<comment type="similarity">
    <text evidence="1">Belongs to the transglycosylase Slt family.</text>
</comment>
<name>F2F887_SOLSS</name>
<protein>
    <submittedName>
        <fullName evidence="3">Soluble lytic murein transglycosylase</fullName>
    </submittedName>
</protein>
<feature type="domain" description="Transglycosylase SLT" evidence="2">
    <location>
        <begin position="144"/>
        <end position="251"/>
    </location>
</feature>
<dbReference type="AlphaFoldDB" id="F2F887"/>
<dbReference type="HOGENOM" id="CLU_065765_4_1_9"/>
<dbReference type="InterPro" id="IPR023346">
    <property type="entry name" value="Lysozyme-like_dom_sf"/>
</dbReference>
<dbReference type="Pfam" id="PF01464">
    <property type="entry name" value="SLT"/>
    <property type="match status" value="1"/>
</dbReference>
<dbReference type="PANTHER" id="PTHR37423">
    <property type="entry name" value="SOLUBLE LYTIC MUREIN TRANSGLYCOSYLASE-RELATED"/>
    <property type="match status" value="1"/>
</dbReference>
<dbReference type="GO" id="GO:0000270">
    <property type="term" value="P:peptidoglycan metabolic process"/>
    <property type="evidence" value="ECO:0007669"/>
    <property type="project" value="InterPro"/>
</dbReference>
<reference evidence="3 4" key="2">
    <citation type="journal article" date="2012" name="J. Biosci. Bioeng.">
        <title>Complete genome sequence and characterization of the N-acylhomoserine lactone-degrading gene of the potato leaf-associated Solibacillus silvestris.</title>
        <authorList>
            <person name="Morohoshi T."/>
            <person name="Tominaga Y."/>
            <person name="Someya N."/>
            <person name="Ikeda T."/>
        </authorList>
    </citation>
    <scope>NUCLEOTIDE SEQUENCE [LARGE SCALE GENOMIC DNA]</scope>
    <source>
        <strain evidence="3 4">StLB046</strain>
    </source>
</reference>
<organism evidence="3 4">
    <name type="scientific">Solibacillus silvestris (strain StLB046)</name>
    <name type="common">Bacillus silvestris</name>
    <dbReference type="NCBI Taxonomy" id="1002809"/>
    <lineage>
        <taxon>Bacteria</taxon>
        <taxon>Bacillati</taxon>
        <taxon>Bacillota</taxon>
        <taxon>Bacilli</taxon>
        <taxon>Bacillales</taxon>
        <taxon>Caryophanaceae</taxon>
        <taxon>Solibacillus</taxon>
    </lineage>
</organism>
<dbReference type="Gene3D" id="1.10.530.10">
    <property type="match status" value="1"/>
</dbReference>
<gene>
    <name evidence="3" type="ordered locus">SSIL_3229</name>
</gene>
<dbReference type="PROSITE" id="PS00922">
    <property type="entry name" value="TRANSGLYCOSYLASE"/>
    <property type="match status" value="1"/>
</dbReference>
<accession>F2F887</accession>
<reference evidence="4" key="1">
    <citation type="submission" date="2011-04" db="EMBL/GenBank/DDBJ databases">
        <title>Genome sequence of Solibacillus silvestris StLB046.</title>
        <authorList>
            <person name="Morohoshi T."/>
            <person name="Someya N."/>
            <person name="Ikeda T."/>
        </authorList>
    </citation>
    <scope>NUCLEOTIDE SEQUENCE [LARGE SCALE GENOMIC DNA]</scope>
    <source>
        <strain evidence="4">StLB046</strain>
    </source>
</reference>
<evidence type="ECO:0000256" key="1">
    <source>
        <dbReference type="ARBA" id="ARBA00007734"/>
    </source>
</evidence>
<dbReference type="KEGG" id="siv:SSIL_3229"/>
<dbReference type="CDD" id="cd00254">
    <property type="entry name" value="LT-like"/>
    <property type="match status" value="1"/>
</dbReference>
<dbReference type="EMBL" id="AP012157">
    <property type="protein sequence ID" value="BAK17652.1"/>
    <property type="molecule type" value="Genomic_DNA"/>
</dbReference>
<evidence type="ECO:0000259" key="2">
    <source>
        <dbReference type="Pfam" id="PF01464"/>
    </source>
</evidence>
<evidence type="ECO:0000313" key="3">
    <source>
        <dbReference type="EMBL" id="BAK17652.1"/>
    </source>
</evidence>
<dbReference type="Proteomes" id="UP000006691">
    <property type="component" value="Chromosome"/>
</dbReference>
<sequence>MMDISSMRTLLELQAIQNLNTSNQSSSSVLSSSTSTLFSDLMSDILDGQSLSSSLNGLGDVSTFQQLTDSDQTSNSQQQKSAAQNYIASFLLNNSTNLTNLPGTFNTLSASSETPTIEQYMTDFTRKTDVVNFFAGAETYEAEIAAAAKKYNLPEKLITSVIKQESNFNASATSAAGASGLMQLMPATARYLGVSDRFDPAQNIMGGAKYLRQMLDKFDNDVETALAAYNAGPGNVKKYGGIPPFQETQNYVKKIMNYMSV</sequence>
<dbReference type="PATRIC" id="fig|1002809.3.peg.3263"/>
<dbReference type="SUPFAM" id="SSF53955">
    <property type="entry name" value="Lysozyme-like"/>
    <property type="match status" value="1"/>
</dbReference>
<dbReference type="InterPro" id="IPR000189">
    <property type="entry name" value="Transglyc_AS"/>
</dbReference>
<dbReference type="STRING" id="1002809.SSIL_3229"/>
<keyword evidence="4" id="KW-1185">Reference proteome</keyword>
<evidence type="ECO:0000313" key="4">
    <source>
        <dbReference type="Proteomes" id="UP000006691"/>
    </source>
</evidence>
<proteinExistence type="inferred from homology"/>
<dbReference type="InterPro" id="IPR008258">
    <property type="entry name" value="Transglycosylase_SLT_dom_1"/>
</dbReference>
<dbReference type="GO" id="GO:0008933">
    <property type="term" value="F:peptidoglycan lytic transglycosylase activity"/>
    <property type="evidence" value="ECO:0007669"/>
    <property type="project" value="InterPro"/>
</dbReference>
<dbReference type="eggNOG" id="COG0741">
    <property type="taxonomic scope" value="Bacteria"/>
</dbReference>
<dbReference type="GO" id="GO:0016020">
    <property type="term" value="C:membrane"/>
    <property type="evidence" value="ECO:0007669"/>
    <property type="project" value="InterPro"/>
</dbReference>
<dbReference type="PANTHER" id="PTHR37423:SF2">
    <property type="entry name" value="MEMBRANE-BOUND LYTIC MUREIN TRANSGLYCOSYLASE C"/>
    <property type="match status" value="1"/>
</dbReference>